<name>A0A9D1GVQ8_9FIRM</name>
<comment type="caution">
    <text evidence="3">The sequence shown here is derived from an EMBL/GenBank/DDBJ whole genome shotgun (WGS) entry which is preliminary data.</text>
</comment>
<comment type="similarity">
    <text evidence="1 2">Belongs to the UPF0102 family.</text>
</comment>
<gene>
    <name evidence="3" type="ORF">IAC39_06535</name>
</gene>
<evidence type="ECO:0000256" key="1">
    <source>
        <dbReference type="ARBA" id="ARBA00006738"/>
    </source>
</evidence>
<dbReference type="Proteomes" id="UP000824136">
    <property type="component" value="Unassembled WGS sequence"/>
</dbReference>
<dbReference type="InterPro" id="IPR003509">
    <property type="entry name" value="UPF0102_YraN-like"/>
</dbReference>
<dbReference type="Gene3D" id="3.40.1350.10">
    <property type="match status" value="1"/>
</dbReference>
<dbReference type="NCBIfam" id="NF009150">
    <property type="entry name" value="PRK12497.1-3"/>
    <property type="match status" value="1"/>
</dbReference>
<dbReference type="GO" id="GO:0003676">
    <property type="term" value="F:nucleic acid binding"/>
    <property type="evidence" value="ECO:0007669"/>
    <property type="project" value="InterPro"/>
</dbReference>
<dbReference type="HAMAP" id="MF_00048">
    <property type="entry name" value="UPF0102"/>
    <property type="match status" value="1"/>
</dbReference>
<proteinExistence type="inferred from homology"/>
<accession>A0A9D1GVQ8</accession>
<reference evidence="3" key="1">
    <citation type="submission" date="2020-10" db="EMBL/GenBank/DDBJ databases">
        <authorList>
            <person name="Gilroy R."/>
        </authorList>
    </citation>
    <scope>NUCLEOTIDE SEQUENCE</scope>
    <source>
        <strain evidence="3">CHK33-4379</strain>
    </source>
</reference>
<evidence type="ECO:0000313" key="4">
    <source>
        <dbReference type="Proteomes" id="UP000824136"/>
    </source>
</evidence>
<dbReference type="InterPro" id="IPR011335">
    <property type="entry name" value="Restrct_endonuc-II-like"/>
</dbReference>
<evidence type="ECO:0000256" key="2">
    <source>
        <dbReference type="HAMAP-Rule" id="MF_00048"/>
    </source>
</evidence>
<protein>
    <recommendedName>
        <fullName evidence="2">UPF0102 protein IAC39_06535</fullName>
    </recommendedName>
</protein>
<sequence length="122" mass="13704">MNSNLSSRQIGDIGEDFTCEFLQRKGCVILARNFSIRGGEIDIVAKKGSVIHFVEVKTRKPDPLTDGQFAITKSKISRLVRTAQAYIERHEITLSCVFDVAIVEVSGKEVTDFKYFQRAFTA</sequence>
<evidence type="ECO:0000313" key="3">
    <source>
        <dbReference type="EMBL" id="HIT59350.1"/>
    </source>
</evidence>
<organism evidence="3 4">
    <name type="scientific">Candidatus Faeciplasma pullistercoris</name>
    <dbReference type="NCBI Taxonomy" id="2840800"/>
    <lineage>
        <taxon>Bacteria</taxon>
        <taxon>Bacillati</taxon>
        <taxon>Bacillota</taxon>
        <taxon>Clostridia</taxon>
        <taxon>Eubacteriales</taxon>
        <taxon>Oscillospiraceae</taxon>
        <taxon>Oscillospiraceae incertae sedis</taxon>
        <taxon>Candidatus Faeciplasma</taxon>
    </lineage>
</organism>
<dbReference type="Pfam" id="PF02021">
    <property type="entry name" value="UPF0102"/>
    <property type="match status" value="1"/>
</dbReference>
<dbReference type="CDD" id="cd20736">
    <property type="entry name" value="PoNe_Nuclease"/>
    <property type="match status" value="1"/>
</dbReference>
<dbReference type="AlphaFoldDB" id="A0A9D1GVQ8"/>
<dbReference type="PANTHER" id="PTHR34039">
    <property type="entry name" value="UPF0102 PROTEIN YRAN"/>
    <property type="match status" value="1"/>
</dbReference>
<dbReference type="EMBL" id="DVLL01000021">
    <property type="protein sequence ID" value="HIT59350.1"/>
    <property type="molecule type" value="Genomic_DNA"/>
</dbReference>
<reference evidence="3" key="2">
    <citation type="journal article" date="2021" name="PeerJ">
        <title>Extensive microbial diversity within the chicken gut microbiome revealed by metagenomics and culture.</title>
        <authorList>
            <person name="Gilroy R."/>
            <person name="Ravi A."/>
            <person name="Getino M."/>
            <person name="Pursley I."/>
            <person name="Horton D.L."/>
            <person name="Alikhan N.F."/>
            <person name="Baker D."/>
            <person name="Gharbi K."/>
            <person name="Hall N."/>
            <person name="Watson M."/>
            <person name="Adriaenssens E.M."/>
            <person name="Foster-Nyarko E."/>
            <person name="Jarju S."/>
            <person name="Secka A."/>
            <person name="Antonio M."/>
            <person name="Oren A."/>
            <person name="Chaudhuri R.R."/>
            <person name="La Ragione R."/>
            <person name="Hildebrand F."/>
            <person name="Pallen M.J."/>
        </authorList>
    </citation>
    <scope>NUCLEOTIDE SEQUENCE</scope>
    <source>
        <strain evidence="3">CHK33-4379</strain>
    </source>
</reference>
<dbReference type="PANTHER" id="PTHR34039:SF1">
    <property type="entry name" value="UPF0102 PROTEIN YRAN"/>
    <property type="match status" value="1"/>
</dbReference>
<dbReference type="InterPro" id="IPR011856">
    <property type="entry name" value="tRNA_endonuc-like_dom_sf"/>
</dbReference>
<dbReference type="SUPFAM" id="SSF52980">
    <property type="entry name" value="Restriction endonuclease-like"/>
    <property type="match status" value="1"/>
</dbReference>